<feature type="transmembrane region" description="Helical" evidence="2">
    <location>
        <begin position="106"/>
        <end position="125"/>
    </location>
</feature>
<feature type="transmembrane region" description="Helical" evidence="2">
    <location>
        <begin position="68"/>
        <end position="94"/>
    </location>
</feature>
<evidence type="ECO:0000313" key="3">
    <source>
        <dbReference type="EMBL" id="PYI40044.1"/>
    </source>
</evidence>
<comment type="caution">
    <text evidence="3">The sequence shown here is derived from an EMBL/GenBank/DDBJ whole genome shotgun (WGS) entry which is preliminary data.</text>
</comment>
<dbReference type="RefSeq" id="WP_110483371.1">
    <property type="nucleotide sequence ID" value="NZ_QJVC01000001.1"/>
</dbReference>
<feature type="transmembrane region" description="Helical" evidence="2">
    <location>
        <begin position="41"/>
        <end position="62"/>
    </location>
</feature>
<dbReference type="AlphaFoldDB" id="A0A2V5IZZ3"/>
<dbReference type="EMBL" id="QJVC01000001">
    <property type="protein sequence ID" value="PYI40044.1"/>
    <property type="molecule type" value="Genomic_DNA"/>
</dbReference>
<gene>
    <name evidence="3" type="ORF">CVS30_00465</name>
</gene>
<feature type="compositionally biased region" description="Basic and acidic residues" evidence="1">
    <location>
        <begin position="1"/>
        <end position="10"/>
    </location>
</feature>
<keyword evidence="2" id="KW-1133">Transmembrane helix</keyword>
<evidence type="ECO:0000313" key="4">
    <source>
        <dbReference type="Proteomes" id="UP000247980"/>
    </source>
</evidence>
<name>A0A2V5IZZ3_9MICC</name>
<sequence>MSHPSSDKPKIQPAVPSSSQPAGTKPVQHQIPAASLKFKRLGGALLTILGILESLGAFAQVLTNILFAPWYMLLLSMLGLALAVTIAGSGLLMLLRRWMPETLSPLLGVASTGALLLLKVVTQLIIGDGFFGQLIPVAFAIAIFIVIGRGMRKLAKPA</sequence>
<feature type="transmembrane region" description="Helical" evidence="2">
    <location>
        <begin position="131"/>
        <end position="148"/>
    </location>
</feature>
<dbReference type="Proteomes" id="UP000247980">
    <property type="component" value="Unassembled WGS sequence"/>
</dbReference>
<evidence type="ECO:0000256" key="1">
    <source>
        <dbReference type="SAM" id="MobiDB-lite"/>
    </source>
</evidence>
<reference evidence="3 4" key="1">
    <citation type="submission" date="2018-05" db="EMBL/GenBank/DDBJ databases">
        <title>Genetic diversity of glacier-inhabiting Cryobacterium bacteria in China and description of Cryobacterium mengkeensis sp. nov. and Arthrobacter glacialis sp. nov.</title>
        <authorList>
            <person name="Liu Q."/>
            <person name="Xin Y.-H."/>
        </authorList>
    </citation>
    <scope>NUCLEOTIDE SEQUENCE [LARGE SCALE GENOMIC DNA]</scope>
    <source>
        <strain evidence="3 4">B7</strain>
    </source>
</reference>
<protein>
    <submittedName>
        <fullName evidence="3">Uncharacterized protein</fullName>
    </submittedName>
</protein>
<keyword evidence="2" id="KW-0812">Transmembrane</keyword>
<accession>A0A2V5IZZ3</accession>
<evidence type="ECO:0000256" key="2">
    <source>
        <dbReference type="SAM" id="Phobius"/>
    </source>
</evidence>
<proteinExistence type="predicted"/>
<keyword evidence="2" id="KW-0472">Membrane</keyword>
<organism evidence="3 4">
    <name type="scientific">Arthrobacter psychrolactophilus</name>
    <dbReference type="NCBI Taxonomy" id="92442"/>
    <lineage>
        <taxon>Bacteria</taxon>
        <taxon>Bacillati</taxon>
        <taxon>Actinomycetota</taxon>
        <taxon>Actinomycetes</taxon>
        <taxon>Micrococcales</taxon>
        <taxon>Micrococcaceae</taxon>
        <taxon>Arthrobacter</taxon>
    </lineage>
</organism>
<feature type="region of interest" description="Disordered" evidence="1">
    <location>
        <begin position="1"/>
        <end position="26"/>
    </location>
</feature>
<keyword evidence="4" id="KW-1185">Reference proteome</keyword>
<dbReference type="OrthoDB" id="9967752at2"/>